<protein>
    <recommendedName>
        <fullName evidence="3">F-box domain-containing protein</fullName>
    </recommendedName>
</protein>
<accession>A0AAD7G2K9</accession>
<reference evidence="1" key="1">
    <citation type="submission" date="2023-03" db="EMBL/GenBank/DDBJ databases">
        <title>Massive genome expansion in bonnet fungi (Mycena s.s.) driven by repeated elements and novel gene families across ecological guilds.</title>
        <authorList>
            <consortium name="Lawrence Berkeley National Laboratory"/>
            <person name="Harder C.B."/>
            <person name="Miyauchi S."/>
            <person name="Viragh M."/>
            <person name="Kuo A."/>
            <person name="Thoen E."/>
            <person name="Andreopoulos B."/>
            <person name="Lu D."/>
            <person name="Skrede I."/>
            <person name="Drula E."/>
            <person name="Henrissat B."/>
            <person name="Morin E."/>
            <person name="Kohler A."/>
            <person name="Barry K."/>
            <person name="LaButti K."/>
            <person name="Morin E."/>
            <person name="Salamov A."/>
            <person name="Lipzen A."/>
            <person name="Mereny Z."/>
            <person name="Hegedus B."/>
            <person name="Baldrian P."/>
            <person name="Stursova M."/>
            <person name="Weitz H."/>
            <person name="Taylor A."/>
            <person name="Grigoriev I.V."/>
            <person name="Nagy L.G."/>
            <person name="Martin F."/>
            <person name="Kauserud H."/>
        </authorList>
    </citation>
    <scope>NUCLEOTIDE SEQUENCE</scope>
    <source>
        <strain evidence="1">CBHHK067</strain>
    </source>
</reference>
<evidence type="ECO:0000313" key="2">
    <source>
        <dbReference type="Proteomes" id="UP001221757"/>
    </source>
</evidence>
<proteinExistence type="predicted"/>
<name>A0AAD7G2K9_MYCRO</name>
<sequence length="490" mass="54477">MEDNEGGEKKTRLTCLPAPFVRRKGREEVALERPAQRIKYTRLKSGTSRDLDGRAQLDRWTLQNLRLELVYSRGLLPQILLPTCRVRNMNPASLVSRFPQELIDMVVSSNKTETATLRSCALVCRAFLRSSQTHIFSHIDLNWIPSESNSCQRLQQILQESPHLRPYAQSLKVVGDASVTADGPGPSVSSLIAVLSMLYGLTSFTLDARDRDFQWMDMVKELRMAICGLCQRSSLVKLGLLHLGKFAHLDEFASLVASPQLSEIALEYIELPPVTGADTVAYSKPPLTKGVFHLEGSTLRDVIRWLVESDLSHLRTLLTFWAPEITCDVQQLLNSSSGNLKEMRLIMNHLPLSYTLNLALPHSTTLCDMGLGVATTIQDLNTVIAWMAELLQPPQCPSSLTEIVLNIGLIGGMDAFFSLPRAEWTPLARTLSAEQFPLLRTFKLIIDPGGPGFDDQMKVIIDDAKMGLGELAVRGAFKYGTKFIDTRASV</sequence>
<dbReference type="Proteomes" id="UP001221757">
    <property type="component" value="Unassembled WGS sequence"/>
</dbReference>
<comment type="caution">
    <text evidence="1">The sequence shown here is derived from an EMBL/GenBank/DDBJ whole genome shotgun (WGS) entry which is preliminary data.</text>
</comment>
<dbReference type="EMBL" id="JARKIE010000341">
    <property type="protein sequence ID" value="KAJ7652947.1"/>
    <property type="molecule type" value="Genomic_DNA"/>
</dbReference>
<dbReference type="AlphaFoldDB" id="A0AAD7G2K9"/>
<keyword evidence="2" id="KW-1185">Reference proteome</keyword>
<gene>
    <name evidence="1" type="ORF">B0H17DRAFT_1268933</name>
</gene>
<evidence type="ECO:0000313" key="1">
    <source>
        <dbReference type="EMBL" id="KAJ7652947.1"/>
    </source>
</evidence>
<organism evidence="1 2">
    <name type="scientific">Mycena rosella</name>
    <name type="common">Pink bonnet</name>
    <name type="synonym">Agaricus rosellus</name>
    <dbReference type="NCBI Taxonomy" id="1033263"/>
    <lineage>
        <taxon>Eukaryota</taxon>
        <taxon>Fungi</taxon>
        <taxon>Dikarya</taxon>
        <taxon>Basidiomycota</taxon>
        <taxon>Agaricomycotina</taxon>
        <taxon>Agaricomycetes</taxon>
        <taxon>Agaricomycetidae</taxon>
        <taxon>Agaricales</taxon>
        <taxon>Marasmiineae</taxon>
        <taxon>Mycenaceae</taxon>
        <taxon>Mycena</taxon>
    </lineage>
</organism>
<evidence type="ECO:0008006" key="3">
    <source>
        <dbReference type="Google" id="ProtNLM"/>
    </source>
</evidence>